<organism evidence="1 2">
    <name type="scientific">Amphilophus citrinellus</name>
    <name type="common">Midas cichlid</name>
    <name type="synonym">Cichlasoma citrinellum</name>
    <dbReference type="NCBI Taxonomy" id="61819"/>
    <lineage>
        <taxon>Eukaryota</taxon>
        <taxon>Metazoa</taxon>
        <taxon>Chordata</taxon>
        <taxon>Craniata</taxon>
        <taxon>Vertebrata</taxon>
        <taxon>Euteleostomi</taxon>
        <taxon>Actinopterygii</taxon>
        <taxon>Neopterygii</taxon>
        <taxon>Teleostei</taxon>
        <taxon>Neoteleostei</taxon>
        <taxon>Acanthomorphata</taxon>
        <taxon>Ovalentaria</taxon>
        <taxon>Cichlomorphae</taxon>
        <taxon>Cichliformes</taxon>
        <taxon>Cichlidae</taxon>
        <taxon>New World cichlids</taxon>
        <taxon>Cichlasomatinae</taxon>
        <taxon>Heroini</taxon>
        <taxon>Amphilophus</taxon>
    </lineage>
</organism>
<dbReference type="GO" id="GO:0003729">
    <property type="term" value="F:mRNA binding"/>
    <property type="evidence" value="ECO:0007669"/>
    <property type="project" value="TreeGrafter"/>
</dbReference>
<keyword evidence="2" id="KW-1185">Reference proteome</keyword>
<evidence type="ECO:0000313" key="1">
    <source>
        <dbReference type="Ensembl" id="ENSACIP00000019401.1"/>
    </source>
</evidence>
<dbReference type="GeneTree" id="ENSGT00710000106792"/>
<dbReference type="Proteomes" id="UP000261340">
    <property type="component" value="Unplaced"/>
</dbReference>
<evidence type="ECO:0000313" key="2">
    <source>
        <dbReference type="Proteomes" id="UP000261340"/>
    </source>
</evidence>
<name>A0A3Q0S8C6_AMPCI</name>
<dbReference type="PANTHER" id="PTHR21597:SF0">
    <property type="entry name" value="THO COMPLEX SUBUNIT 2"/>
    <property type="match status" value="1"/>
</dbReference>
<dbReference type="AlphaFoldDB" id="A0A3Q0S8C6"/>
<dbReference type="GO" id="GO:0006397">
    <property type="term" value="P:mRNA processing"/>
    <property type="evidence" value="ECO:0007669"/>
    <property type="project" value="InterPro"/>
</dbReference>
<sequence length="128" mass="14664">MATLTLPGEWIKNWEKSGKHEIQTALYELCWQVVQGNLKLDLVTSVLGDMMELREDMPSILADVFLETSALEEKNKRDHYTQLVGACLIFLPEAILKERLDPETLESLGLIKQAHQFNQKIVKIKTKL</sequence>
<reference evidence="1" key="1">
    <citation type="submission" date="2025-08" db="UniProtKB">
        <authorList>
            <consortium name="Ensembl"/>
        </authorList>
    </citation>
    <scope>IDENTIFICATION</scope>
</reference>
<accession>A0A3Q0S8C6</accession>
<dbReference type="GO" id="GO:0006406">
    <property type="term" value="P:mRNA export from nucleus"/>
    <property type="evidence" value="ECO:0007669"/>
    <property type="project" value="InterPro"/>
</dbReference>
<protein>
    <submittedName>
        <fullName evidence="1">THO complex 2</fullName>
    </submittedName>
</protein>
<proteinExistence type="predicted"/>
<reference evidence="1" key="2">
    <citation type="submission" date="2025-09" db="UniProtKB">
        <authorList>
            <consortium name="Ensembl"/>
        </authorList>
    </citation>
    <scope>IDENTIFICATION</scope>
</reference>
<dbReference type="GO" id="GO:0000445">
    <property type="term" value="C:THO complex part of transcription export complex"/>
    <property type="evidence" value="ECO:0007669"/>
    <property type="project" value="TreeGrafter"/>
</dbReference>
<dbReference type="InterPro" id="IPR040007">
    <property type="entry name" value="Tho2"/>
</dbReference>
<dbReference type="Ensembl" id="ENSACIT00000019919.1">
    <property type="protein sequence ID" value="ENSACIP00000019401.1"/>
    <property type="gene ID" value="ENSACIG00000015022.1"/>
</dbReference>
<dbReference type="PANTHER" id="PTHR21597">
    <property type="entry name" value="THO2 PROTEIN"/>
    <property type="match status" value="1"/>
</dbReference>